<dbReference type="InterPro" id="IPR052558">
    <property type="entry name" value="Siderophore_Hydrolase_D"/>
</dbReference>
<dbReference type="Pfam" id="PF00756">
    <property type="entry name" value="Esterase"/>
    <property type="match status" value="1"/>
</dbReference>
<protein>
    <recommendedName>
        <fullName evidence="5">Esterase</fullName>
    </recommendedName>
</protein>
<dbReference type="RefSeq" id="WP_186507245.1">
    <property type="nucleotide sequence ID" value="NZ_JACNEP010000010.1"/>
</dbReference>
<evidence type="ECO:0000256" key="2">
    <source>
        <dbReference type="ARBA" id="ARBA00022801"/>
    </source>
</evidence>
<evidence type="ECO:0008006" key="5">
    <source>
        <dbReference type="Google" id="ProtNLM"/>
    </source>
</evidence>
<keyword evidence="2" id="KW-0378">Hydrolase</keyword>
<dbReference type="EMBL" id="JACNEP010000010">
    <property type="protein sequence ID" value="MBC3766716.1"/>
    <property type="molecule type" value="Genomic_DNA"/>
</dbReference>
<sequence length="140" mass="16085">MDSLHNRPKDWQHSGGAPAFSRILKNQIIPFVENHYDIKDSSRTLIGKSMSGLAATYIALTQSDLFQQYLIISPSLWWDDWTYPRHQRAINQLATSSAAMAYSRSTRIYFAVGDDEERMGMVTDIYVLTNMLVKQQRPNL</sequence>
<reference evidence="3" key="1">
    <citation type="journal article" date="2018" name="Int. J. Syst. Evol. Microbiol.">
        <title>Neptunicella marina gen. nov., sp. nov., isolated from surface seawater.</title>
        <authorList>
            <person name="Liu X."/>
            <person name="Lai Q."/>
            <person name="Du Y."/>
            <person name="Zhang X."/>
            <person name="Liu Z."/>
            <person name="Sun F."/>
            <person name="Shao Z."/>
        </authorList>
    </citation>
    <scope>NUCLEOTIDE SEQUENCE</scope>
    <source>
        <strain evidence="3">S27-2</strain>
    </source>
</reference>
<comment type="caution">
    <text evidence="3">The sequence shown here is derived from an EMBL/GenBank/DDBJ whole genome shotgun (WGS) entry which is preliminary data.</text>
</comment>
<proteinExistence type="inferred from homology"/>
<gene>
    <name evidence="3" type="ORF">H8B19_12575</name>
</gene>
<dbReference type="AlphaFoldDB" id="A0A8J6M5T0"/>
<organism evidence="3 4">
    <name type="scientific">Neptunicella marina</name>
    <dbReference type="NCBI Taxonomy" id="2125989"/>
    <lineage>
        <taxon>Bacteria</taxon>
        <taxon>Pseudomonadati</taxon>
        <taxon>Pseudomonadota</taxon>
        <taxon>Gammaproteobacteria</taxon>
        <taxon>Alteromonadales</taxon>
        <taxon>Alteromonadaceae</taxon>
        <taxon>Neptunicella</taxon>
    </lineage>
</organism>
<dbReference type="Gene3D" id="3.40.50.1820">
    <property type="entry name" value="alpha/beta hydrolase"/>
    <property type="match status" value="1"/>
</dbReference>
<dbReference type="InterPro" id="IPR029058">
    <property type="entry name" value="AB_hydrolase_fold"/>
</dbReference>
<evidence type="ECO:0000256" key="1">
    <source>
        <dbReference type="ARBA" id="ARBA00005622"/>
    </source>
</evidence>
<dbReference type="Proteomes" id="UP000601768">
    <property type="component" value="Unassembled WGS sequence"/>
</dbReference>
<dbReference type="PANTHER" id="PTHR40841:SF2">
    <property type="entry name" value="SIDEROPHORE-DEGRADING ESTERASE (EUROFUNG)"/>
    <property type="match status" value="1"/>
</dbReference>
<keyword evidence="4" id="KW-1185">Reference proteome</keyword>
<dbReference type="GO" id="GO:0016788">
    <property type="term" value="F:hydrolase activity, acting on ester bonds"/>
    <property type="evidence" value="ECO:0007669"/>
    <property type="project" value="TreeGrafter"/>
</dbReference>
<dbReference type="SUPFAM" id="SSF53474">
    <property type="entry name" value="alpha/beta-Hydrolases"/>
    <property type="match status" value="1"/>
</dbReference>
<reference evidence="3" key="2">
    <citation type="submission" date="2020-08" db="EMBL/GenBank/DDBJ databases">
        <authorList>
            <person name="Lai Q."/>
        </authorList>
    </citation>
    <scope>NUCLEOTIDE SEQUENCE</scope>
    <source>
        <strain evidence="3">S27-2</strain>
    </source>
</reference>
<evidence type="ECO:0000313" key="4">
    <source>
        <dbReference type="Proteomes" id="UP000601768"/>
    </source>
</evidence>
<dbReference type="InterPro" id="IPR000801">
    <property type="entry name" value="Esterase-like"/>
</dbReference>
<name>A0A8J6M5T0_9ALTE</name>
<evidence type="ECO:0000313" key="3">
    <source>
        <dbReference type="EMBL" id="MBC3766716.1"/>
    </source>
</evidence>
<accession>A0A8J6M5T0</accession>
<comment type="similarity">
    <text evidence="1">Belongs to the esterase D family.</text>
</comment>
<dbReference type="PANTHER" id="PTHR40841">
    <property type="entry name" value="SIDEROPHORE TRIACETYLFUSARININE C ESTERASE"/>
    <property type="match status" value="1"/>
</dbReference>